<protein>
    <submittedName>
        <fullName evidence="3">Alpha/beta hydrolase fold-3 domain-containing protein</fullName>
    </submittedName>
</protein>
<dbReference type="InterPro" id="IPR029058">
    <property type="entry name" value="AB_hydrolase_fold"/>
</dbReference>
<dbReference type="Proteomes" id="UP001408356">
    <property type="component" value="Unassembled WGS sequence"/>
</dbReference>
<comment type="caution">
    <text evidence="3">The sequence shown here is derived from an EMBL/GenBank/DDBJ whole genome shotgun (WGS) entry which is preliminary data.</text>
</comment>
<name>A0ABR2UE32_9PEZI</name>
<dbReference type="InterPro" id="IPR050300">
    <property type="entry name" value="GDXG_lipolytic_enzyme"/>
</dbReference>
<evidence type="ECO:0000259" key="2">
    <source>
        <dbReference type="Pfam" id="PF07859"/>
    </source>
</evidence>
<dbReference type="PANTHER" id="PTHR48081">
    <property type="entry name" value="AB HYDROLASE SUPERFAMILY PROTEIN C4A8.06C"/>
    <property type="match status" value="1"/>
</dbReference>
<organism evidence="3 4">
    <name type="scientific">Seiridium unicorne</name>
    <dbReference type="NCBI Taxonomy" id="138068"/>
    <lineage>
        <taxon>Eukaryota</taxon>
        <taxon>Fungi</taxon>
        <taxon>Dikarya</taxon>
        <taxon>Ascomycota</taxon>
        <taxon>Pezizomycotina</taxon>
        <taxon>Sordariomycetes</taxon>
        <taxon>Xylariomycetidae</taxon>
        <taxon>Amphisphaeriales</taxon>
        <taxon>Sporocadaceae</taxon>
        <taxon>Seiridium</taxon>
    </lineage>
</organism>
<reference evidence="3 4" key="1">
    <citation type="journal article" date="2024" name="J. Plant Pathol.">
        <title>Sequence and assembly of the genome of Seiridium unicorne, isolate CBS 538.82, causal agent of cypress canker disease.</title>
        <authorList>
            <person name="Scali E."/>
            <person name="Rocca G.D."/>
            <person name="Danti R."/>
            <person name="Garbelotto M."/>
            <person name="Barberini S."/>
            <person name="Baroncelli R."/>
            <person name="Emiliani G."/>
        </authorList>
    </citation>
    <scope>NUCLEOTIDE SEQUENCE [LARGE SCALE GENOMIC DNA]</scope>
    <source>
        <strain evidence="3 4">BM-138-508</strain>
    </source>
</reference>
<dbReference type="InterPro" id="IPR013094">
    <property type="entry name" value="AB_hydrolase_3"/>
</dbReference>
<dbReference type="SUPFAM" id="SSF53474">
    <property type="entry name" value="alpha/beta-Hydrolases"/>
    <property type="match status" value="1"/>
</dbReference>
<dbReference type="EMBL" id="JARVKF010000447">
    <property type="protein sequence ID" value="KAK9412895.1"/>
    <property type="molecule type" value="Genomic_DNA"/>
</dbReference>
<dbReference type="PANTHER" id="PTHR48081:SF8">
    <property type="entry name" value="ALPHA_BETA HYDROLASE FOLD-3 DOMAIN-CONTAINING PROTEIN-RELATED"/>
    <property type="match status" value="1"/>
</dbReference>
<evidence type="ECO:0000313" key="3">
    <source>
        <dbReference type="EMBL" id="KAK9412895.1"/>
    </source>
</evidence>
<evidence type="ECO:0000256" key="1">
    <source>
        <dbReference type="ARBA" id="ARBA00022801"/>
    </source>
</evidence>
<feature type="domain" description="Alpha/beta hydrolase fold-3" evidence="2">
    <location>
        <begin position="101"/>
        <end position="314"/>
    </location>
</feature>
<evidence type="ECO:0000313" key="4">
    <source>
        <dbReference type="Proteomes" id="UP001408356"/>
    </source>
</evidence>
<dbReference type="GO" id="GO:0016787">
    <property type="term" value="F:hydrolase activity"/>
    <property type="evidence" value="ECO:0007669"/>
    <property type="project" value="UniProtKB-KW"/>
</dbReference>
<keyword evidence="4" id="KW-1185">Reference proteome</keyword>
<gene>
    <name evidence="3" type="ORF">SUNI508_12308</name>
</gene>
<keyword evidence="1 3" id="KW-0378">Hydrolase</keyword>
<accession>A0ABR2UE32</accession>
<dbReference type="Gene3D" id="3.40.50.1820">
    <property type="entry name" value="alpha/beta hydrolase"/>
    <property type="match status" value="1"/>
</dbReference>
<dbReference type="Pfam" id="PF07859">
    <property type="entry name" value="Abhydrolase_3"/>
    <property type="match status" value="1"/>
</dbReference>
<sequence length="340" mass="37622">MTEIPTTGKRTELAVSIKEFLKDRSTLHLGGHEDFHQERRHHLEVFGFHALHEKLKAPIGRVEFTAVRGRHGTVPVRLFYPKNFEDSHRGMTKGNVKVPAMVYMHGGGYTVGSVDEFENGLRLLAEKANMITIGVEYHLAPEWPFPTQLDDYEDVLAWAQGSEGASRGIDGDRVLGGGDSAGGNMTAALSLRLKDEGKKPMKAQILLYPEARLPFDTPAATENNSGLYLECNGIFSFADHYLPRAPNKFYPPAHRYVSPGMQPVDELKGVPPAAVFTCGFDPLRDVGVEYASKLQRAGNKVHWHHYPDLTHGFLQMAPWSSEASNATAEVAEEMKKLASA</sequence>
<proteinExistence type="predicted"/>